<sequence length="2967" mass="336499">MSSCSLKCSMLPCVHIQKSKNEMNVEDSKEEKSVKCYNNEMDVTTEVTNIKTISDNNNICEKSSEELNRNVENSSSSDMNANINGNVNTNVGSNMETNVNIDINANAGVAAGINGKGSMQLEDVNFLDLTSPRQGDERDILLNTYNYYFYNSFGDINERNKKRKEDEDIYFYKKLSLNIMNNAYETEHNHQDSNNNSEIIENLNSFNSKICNSNNRFFRTTSYDNVFLKRIKITSIDNKFAKRSIKKYRIPFEPNFYSSRFFFSDKNINEDYFPASDNCTKYCNSLSLNCNNVSNNSIVTNSVSNNSVNNAVHVSNRLYNEFMSYSYILQFEGPPPHFIILRYNRATNKACIVKKVPVNKNISFNLAKFIAEKYIQILRKNMKKKEKKLEKKRLNESTTGNHIGSNVDSNNESNRDNYCTLSTRNYDEDDNNNNNNSCYSSTNNRENDIGDAPFFNGNSEIGMISKISGNNDNRVNENGKDPSNVNGSDDRSNPKSNNNSSNWSNKESSECSVIKNQESLNMDWSEYDFNYCPISVDVNSLNYEDYRIENLCDEKMCTNEFLNIDLDNVAFNTNAENYIKFLSNVKIFFLQKVGDSKNICINRKDSLENKLIILVRTKHDACVKSKTFIFENVEDIQSEYEYGNESFCRDQSNENATLDYLLNNHYVEDRGKNENGIANAECYNKNDSLNSNNALGNMYTENVNSSNNNNTRSSSGRNSEDNISNDSRSKGMKIMLERELKGANAEEESNHYCGEVNGELIRGHHGNSTEGKCAKGDIVDENSAEIGEVKEGNEDEIFNCIREENEKKDNKVDANKKKKLSINYKRKIINFIRDSVHLNAYIYDCFENTYMNKKFFKNDVIMVDMTSQDDELEDDIPDYIYELNKFVFIKFTKFDNYVRKNHKIAEKYVQYLLQSSIKCINNYMIGIRWIPELFAYEYYVCKITEGKSKASENKKNNVKHNYSLALQKNSNQSTLKYLVDYENKIIDNVLCVLHEYYQTSLFTEKCIFNLFKLVLLRVSLYIDVLNTKVITLDLDKAMYRMKKFSEPISIYDSCAPSENETMSRGEKRMHEQGNNYDSVMDHVVTEGNTNLLGPLHMRTFANVYHGNRGYDDVYSGVNSQVQYNDVCVNTLRDRLEYSNGKSDSAHISFMQGNGNDNNNADYSRAKHSSDSDGNNDANNYTNNEMVQSHNYYKYSELFMKEEKYENERYMHNKLRNKKKVSYNLDNTSQSLRNKQKKNKPFGLSKGGENGRDEPFCVKYYSATADNKFVNTIHNQKKEYYSNISDFSGNSHLTTKHKYHLRSSNAQSTDNYSSEEYVPKINLRSRDKGKNKMLYKLKNKNGLIEPYWWFFYNLYENASIQDSGKCSSNSTRNKDINSAKFNVTRSGSSFKKNDGKTSLFRSNNHGSIGKSNKKNDNKDNVLYTKLLEKKYKNNLFNYFCQKKNKIKIKYISMVHDIIYKKFILLNNTIFPRNVHESEMLYTLFPHEVHTFMFLYTDDTFQYQNETFLKNVTFSDYLITNNHLTDSRNCLGSGGTTRGIIGDNNHASGDIYKEGIVPLDECCAMEMHNNNNCRVIGKDFYVDHLILGSGDGVIDSSNMLTEGNIKFSNIPNYEKLKKGSRRDVYYGSYDKGDNSNGYRGRCNIRQNNGEDDGYDNMNDGFCCLGNMHDGNKNDGEYYGNNNDEGGIGVMTDKGFLDSSSSPKHKVFGFEKGKGDAKQNEYYDYFANDKNVLNGKDKFHNIGEKRSVSNTNFGRGSKYYGNYRDGDNKKNTSDNDLSIIKKKKSGTKRAKSNNLSIVKNYNALHNSNKSDVLNNNGDNMEFEELLIPMGPLPTGVYFDSARKLWRCQWKENGKFKTKGFSLIHYSTLEEARKQCILYRCDVGNIPVKSEWLNPDYVSFNYLFNKKCASGANNPSISDATPRKELKTSSLNLSRLKEKTNGGNAVKGFMGGSSKDSSDNNYDGNNNNMGEGAGEGGGGSSSGPVDNGSTGGNRYSTRNNTASSSPNLPNGEKRNEIDISILQEFVSKNKENQNNDKGDDAADDGGGVDELLRNDSNSFFFGDSQMNNGGRENDREGRQRKQHMLDEEKGEELTHPLKRSKRGKNSSNDRSSINRKIGVKSEIKDGYGGENFSSNPNTPLENMGANLRNMGNLDNLGSLDNLDNIRNAFNKEFRKNALNHGGMGEGADSSFFIEGKGDNNDFGNRVNMHGSDIQSLFRMLSYKEGNELSSKGNVKGIKMENTLERRLEGEEKENEEEEVFKKDNGGGRNANHHIDAVGDDGAYRMNNYHGRNSILVKNEQSDMFPHGDNERSTSYRKRKSCNLFENNNFDFIHGKGMKDGGEGKYYPEDADEYGGGRRGSGSRGSGSRGSGSRGSGSRGSAYNGHGHNIIEGSLSHLKYTGEKNDLHSDGVGRISENLQYLMNASSGGNISTANVINGIGSNKMIGEKEGSSADKSKCPDIFFKDIQNFLNFARERELARSGNNGSAPFFGKMEESNSLSSSKGKNRVSGNGSGLNLSSDAYENYLKSIMVQYEKEERQKRQKQQQQQQHKQYKRQKQLKHHKAMRNDNGSNGSSLGNNGIGGFRDMEDDMNSNGRFFAHGSKEEIFEQNGDEHNGNSENNGSNDHTNEGSEGKDKTGGDNNNNLSEGFFHKYLSIFNRKYNSNGNDEDNNNQAQVESSTKGVDPPNIEKETNDYNTRKKKKGNALYGNMNNNSDYFYYDDHFNDNFDDHFDGNFDGNFNENCDNFNENYNNFNENYDNFNGNGFANSNGNVEHLEKNLLESFDYVPSASSYANKKPKTKSSNNGTTNNGNLSDSESKNIENIQMGENGVGAGTTGSGSGGKKKSNTGGTGDVDINLIKQSLPKGIYYDHAKKLYRVQYIINNSIKTKGFSVKKLGLAQAKIEAESFRNFCLENGLLNSRKRRINSPYNKKEEKNFKMIKDNEEILSNLLYLYNANNGKQQDDTPPTGEQV</sequence>
<feature type="compositionally biased region" description="Gly residues" evidence="6">
    <location>
        <begin position="1967"/>
        <end position="1977"/>
    </location>
</feature>
<dbReference type="Pfam" id="PF00847">
    <property type="entry name" value="AP2"/>
    <property type="match status" value="1"/>
</dbReference>
<evidence type="ECO:0000313" key="9">
    <source>
        <dbReference type="EMBL" id="SBS83415.1"/>
    </source>
</evidence>
<comment type="subcellular location">
    <subcellularLocation>
        <location evidence="1">Nucleus</location>
    </subcellularLocation>
</comment>
<evidence type="ECO:0000256" key="3">
    <source>
        <dbReference type="ARBA" id="ARBA00023125"/>
    </source>
</evidence>
<dbReference type="EMBL" id="FLQU01000141">
    <property type="protein sequence ID" value="SBS81275.1"/>
    <property type="molecule type" value="Genomic_DNA"/>
</dbReference>
<reference evidence="10 11" key="2">
    <citation type="submission" date="2016-05" db="EMBL/GenBank/DDBJ databases">
        <authorList>
            <person name="Naeem Raeece"/>
        </authorList>
    </citation>
    <scope>NUCLEOTIDE SEQUENCE [LARGE SCALE GENOMIC DNA]</scope>
</reference>
<feature type="region of interest" description="Disordered" evidence="6">
    <location>
        <begin position="386"/>
        <end position="444"/>
    </location>
</feature>
<dbReference type="VEuPathDB" id="PlasmoDB:PocGH01_05031600"/>
<feature type="compositionally biased region" description="Polar residues" evidence="6">
    <location>
        <begin position="2050"/>
        <end position="2066"/>
    </location>
</feature>
<evidence type="ECO:0000313" key="8">
    <source>
        <dbReference type="EMBL" id="SBS81275.1"/>
    </source>
</evidence>
<evidence type="ECO:0000313" key="10">
    <source>
        <dbReference type="Proteomes" id="UP000078546"/>
    </source>
</evidence>
<keyword evidence="5" id="KW-0539">Nucleus</keyword>
<feature type="compositionally biased region" description="Basic and acidic residues" evidence="6">
    <location>
        <begin position="2026"/>
        <end position="2036"/>
    </location>
</feature>
<feature type="region of interest" description="Disordered" evidence="6">
    <location>
        <begin position="1146"/>
        <end position="1182"/>
    </location>
</feature>
<feature type="domain" description="AP2/ERF" evidence="7">
    <location>
        <begin position="1830"/>
        <end position="1877"/>
    </location>
</feature>
<evidence type="ECO:0000256" key="2">
    <source>
        <dbReference type="ARBA" id="ARBA00023015"/>
    </source>
</evidence>
<feature type="compositionally biased region" description="Polar residues" evidence="6">
    <location>
        <begin position="397"/>
        <end position="424"/>
    </location>
</feature>
<name>A0A1A8VX46_PLAOA</name>
<evidence type="ECO:0000259" key="7">
    <source>
        <dbReference type="Pfam" id="PF00847"/>
    </source>
</evidence>
<evidence type="ECO:0000313" key="11">
    <source>
        <dbReference type="Proteomes" id="UP000078560"/>
    </source>
</evidence>
<feature type="compositionally biased region" description="Polar residues" evidence="6">
    <location>
        <begin position="694"/>
        <end position="703"/>
    </location>
</feature>
<proteinExistence type="predicted"/>
<feature type="region of interest" description="Disordered" evidence="6">
    <location>
        <begin position="2026"/>
        <end position="2135"/>
    </location>
</feature>
<feature type="compositionally biased region" description="Low complexity" evidence="6">
    <location>
        <begin position="494"/>
        <end position="509"/>
    </location>
</feature>
<feature type="region of interest" description="Disordered" evidence="6">
    <location>
        <begin position="2243"/>
        <end position="2267"/>
    </location>
</feature>
<feature type="region of interest" description="Disordered" evidence="6">
    <location>
        <begin position="1910"/>
        <end position="2009"/>
    </location>
</feature>
<keyword evidence="4" id="KW-0804">Transcription</keyword>
<feature type="compositionally biased region" description="Low complexity" evidence="6">
    <location>
        <begin position="1171"/>
        <end position="1182"/>
    </location>
</feature>
<feature type="region of interest" description="Disordered" evidence="6">
    <location>
        <begin position="2605"/>
        <end position="2641"/>
    </location>
</feature>
<dbReference type="Proteomes" id="UP000078560">
    <property type="component" value="Unassembled WGS sequence"/>
</dbReference>
<gene>
    <name evidence="9" type="ORF">POVCU1_008920</name>
    <name evidence="8" type="ORF">POVCU2_0009510</name>
</gene>
<accession>A0A1A8VX46</accession>
<dbReference type="Proteomes" id="UP000078546">
    <property type="component" value="Unassembled WGS sequence"/>
</dbReference>
<feature type="compositionally biased region" description="Polar residues" evidence="6">
    <location>
        <begin position="1988"/>
        <end position="2004"/>
    </location>
</feature>
<dbReference type="Gene3D" id="1.20.5.2050">
    <property type="match status" value="2"/>
</dbReference>
<feature type="region of interest" description="Disordered" evidence="6">
    <location>
        <begin position="2531"/>
        <end position="2593"/>
    </location>
</feature>
<protein>
    <submittedName>
        <fullName evidence="9">Transcription factor with AP2 domain(S), putative (ApiAP2)</fullName>
    </submittedName>
</protein>
<feature type="region of interest" description="Disordered" evidence="6">
    <location>
        <begin position="2328"/>
        <end position="2383"/>
    </location>
</feature>
<dbReference type="InterPro" id="IPR001471">
    <property type="entry name" value="AP2/ERF_dom"/>
</dbReference>
<feature type="region of interest" description="Disordered" evidence="6">
    <location>
        <begin position="2476"/>
        <end position="2512"/>
    </location>
</feature>
<feature type="region of interest" description="Disordered" evidence="6">
    <location>
        <begin position="694"/>
        <end position="731"/>
    </location>
</feature>
<evidence type="ECO:0000256" key="4">
    <source>
        <dbReference type="ARBA" id="ARBA00023163"/>
    </source>
</evidence>
<dbReference type="GO" id="GO:0003700">
    <property type="term" value="F:DNA-binding transcription factor activity"/>
    <property type="evidence" value="ECO:0007669"/>
    <property type="project" value="InterPro"/>
</dbReference>
<feature type="compositionally biased region" description="Gly residues" evidence="6">
    <location>
        <begin position="2824"/>
        <end position="2836"/>
    </location>
</feature>
<evidence type="ECO:0000256" key="6">
    <source>
        <dbReference type="SAM" id="MobiDB-lite"/>
    </source>
</evidence>
<dbReference type="EMBL" id="FLQV01000157">
    <property type="protein sequence ID" value="SBS83415.1"/>
    <property type="molecule type" value="Genomic_DNA"/>
</dbReference>
<feature type="compositionally biased region" description="Basic and acidic residues" evidence="6">
    <location>
        <begin position="2328"/>
        <end position="2343"/>
    </location>
</feature>
<feature type="compositionally biased region" description="Gly residues" evidence="6">
    <location>
        <begin position="2352"/>
        <end position="2373"/>
    </location>
</feature>
<feature type="region of interest" description="Disordered" evidence="6">
    <location>
        <begin position="1226"/>
        <end position="1247"/>
    </location>
</feature>
<evidence type="ECO:0000256" key="1">
    <source>
        <dbReference type="ARBA" id="ARBA00004123"/>
    </source>
</evidence>
<feature type="compositionally biased region" description="Basic and acidic residues" evidence="6">
    <location>
        <begin position="2622"/>
        <end position="2634"/>
    </location>
</feature>
<feature type="compositionally biased region" description="Low complexity" evidence="6">
    <location>
        <begin position="704"/>
        <end position="717"/>
    </location>
</feature>
<dbReference type="GO" id="GO:0005634">
    <property type="term" value="C:nucleus"/>
    <property type="evidence" value="ECO:0007669"/>
    <property type="project" value="UniProtKB-SubCell"/>
</dbReference>
<feature type="compositionally biased region" description="Low complexity" evidence="6">
    <location>
        <begin position="1948"/>
        <end position="1966"/>
    </location>
</feature>
<feature type="region of interest" description="Disordered" evidence="6">
    <location>
        <begin position="2657"/>
        <end position="2691"/>
    </location>
</feature>
<evidence type="ECO:0000256" key="5">
    <source>
        <dbReference type="ARBA" id="ARBA00023242"/>
    </source>
</evidence>
<keyword evidence="2" id="KW-0805">Transcription regulation</keyword>
<dbReference type="GO" id="GO:0003677">
    <property type="term" value="F:DNA binding"/>
    <property type="evidence" value="ECO:0007669"/>
    <property type="project" value="UniProtKB-KW"/>
</dbReference>
<feature type="compositionally biased region" description="Low complexity" evidence="6">
    <location>
        <begin position="432"/>
        <end position="444"/>
    </location>
</feature>
<feature type="region of interest" description="Disordered" evidence="6">
    <location>
        <begin position="465"/>
        <end position="509"/>
    </location>
</feature>
<feature type="compositionally biased region" description="Basic and acidic residues" evidence="6">
    <location>
        <begin position="2067"/>
        <end position="2091"/>
    </location>
</feature>
<reference evidence="9" key="1">
    <citation type="submission" date="2016-05" db="EMBL/GenBank/DDBJ databases">
        <authorList>
            <person name="Lavstsen T."/>
            <person name="Jespersen J.S."/>
        </authorList>
    </citation>
    <scope>NUCLEOTIDE SEQUENCE [LARGE SCALE GENOMIC DNA]</scope>
</reference>
<organism evidence="9 10">
    <name type="scientific">Plasmodium ovale curtisi</name>
    <dbReference type="NCBI Taxonomy" id="864141"/>
    <lineage>
        <taxon>Eukaryota</taxon>
        <taxon>Sar</taxon>
        <taxon>Alveolata</taxon>
        <taxon>Apicomplexa</taxon>
        <taxon>Aconoidasida</taxon>
        <taxon>Haemosporida</taxon>
        <taxon>Plasmodiidae</taxon>
        <taxon>Plasmodium</taxon>
        <taxon>Plasmodium (Plasmodium)</taxon>
    </lineage>
</organism>
<feature type="region of interest" description="Disordered" evidence="6">
    <location>
        <begin position="2787"/>
        <end position="2849"/>
    </location>
</feature>
<feature type="compositionally biased region" description="Polar residues" evidence="6">
    <location>
        <begin position="1150"/>
        <end position="1161"/>
    </location>
</feature>
<feature type="compositionally biased region" description="Low complexity" evidence="6">
    <location>
        <begin position="2563"/>
        <end position="2574"/>
    </location>
</feature>
<feature type="compositionally biased region" description="Basic residues" evidence="6">
    <location>
        <begin position="2547"/>
        <end position="2560"/>
    </location>
</feature>
<feature type="compositionally biased region" description="Low complexity" evidence="6">
    <location>
        <begin position="2796"/>
        <end position="2807"/>
    </location>
</feature>
<keyword evidence="3" id="KW-0238">DNA-binding</keyword>